<feature type="domain" description="AIPP2-like SPOC-like" evidence="7">
    <location>
        <begin position="950"/>
        <end position="1081"/>
    </location>
</feature>
<feature type="compositionally biased region" description="Polar residues" evidence="6">
    <location>
        <begin position="628"/>
        <end position="642"/>
    </location>
</feature>
<dbReference type="Gene3D" id="3.30.40.10">
    <property type="entry name" value="Zinc/RING finger domain, C3HC4 (zinc finger)"/>
    <property type="match status" value="1"/>
</dbReference>
<organism evidence="8 9">
    <name type="scientific">Coffea arabica</name>
    <name type="common">Arabian coffee</name>
    <dbReference type="NCBI Taxonomy" id="13443"/>
    <lineage>
        <taxon>Eukaryota</taxon>
        <taxon>Viridiplantae</taxon>
        <taxon>Streptophyta</taxon>
        <taxon>Embryophyta</taxon>
        <taxon>Tracheophyta</taxon>
        <taxon>Spermatophyta</taxon>
        <taxon>Magnoliopsida</taxon>
        <taxon>eudicotyledons</taxon>
        <taxon>Gunneridae</taxon>
        <taxon>Pentapetalae</taxon>
        <taxon>asterids</taxon>
        <taxon>lamiids</taxon>
        <taxon>Gentianales</taxon>
        <taxon>Rubiaceae</taxon>
        <taxon>Ixoroideae</taxon>
        <taxon>Gardenieae complex</taxon>
        <taxon>Bertiereae - Coffeeae clade</taxon>
        <taxon>Coffeeae</taxon>
        <taxon>Coffea</taxon>
    </lineage>
</organism>
<dbReference type="OrthoDB" id="787137at2759"/>
<feature type="region of interest" description="Disordered" evidence="6">
    <location>
        <begin position="582"/>
        <end position="732"/>
    </location>
</feature>
<keyword evidence="1" id="KW-0479">Metal-binding</keyword>
<keyword evidence="4" id="KW-0805">Transcription regulation</keyword>
<dbReference type="GO" id="GO:0034244">
    <property type="term" value="P:negative regulation of transcription elongation by RNA polymerase II"/>
    <property type="evidence" value="ECO:0007669"/>
    <property type="project" value="InterPro"/>
</dbReference>
<keyword evidence="5" id="KW-0804">Transcription</keyword>
<reference evidence="8" key="1">
    <citation type="journal article" date="2025" name="Foods">
        <title>Unveiling the Microbial Signatures of Arabica Coffee Cherries: Insights into Ripeness Specific Diversity, Functional Traits, and Implications for Quality and Safety.</title>
        <authorList>
            <consortium name="RefSeq"/>
            <person name="Tenea G.N."/>
            <person name="Cifuentes V."/>
            <person name="Reyes P."/>
            <person name="Cevallos-Vallejos M."/>
        </authorList>
    </citation>
    <scope>NUCLEOTIDE SEQUENCE [LARGE SCALE GENOMIC DNA]</scope>
</reference>
<dbReference type="Proteomes" id="UP001652660">
    <property type="component" value="Chromosome 2c"/>
</dbReference>
<feature type="region of interest" description="Disordered" evidence="6">
    <location>
        <begin position="181"/>
        <end position="201"/>
    </location>
</feature>
<gene>
    <name evidence="9" type="primary">LOC113724753</name>
</gene>
<evidence type="ECO:0000256" key="2">
    <source>
        <dbReference type="ARBA" id="ARBA00022771"/>
    </source>
</evidence>
<evidence type="ECO:0000313" key="8">
    <source>
        <dbReference type="Proteomes" id="UP001652660"/>
    </source>
</evidence>
<dbReference type="InterPro" id="IPR049914">
    <property type="entry name" value="PHD1-3/5-6"/>
</dbReference>
<dbReference type="GeneID" id="113724753"/>
<dbReference type="InterPro" id="IPR011011">
    <property type="entry name" value="Znf_FYVE_PHD"/>
</dbReference>
<keyword evidence="2" id="KW-0863">Zinc-finger</keyword>
<accession>A0A6P6VN92</accession>
<dbReference type="GO" id="GO:0140566">
    <property type="term" value="F:histone reader activity"/>
    <property type="evidence" value="ECO:0007669"/>
    <property type="project" value="InterPro"/>
</dbReference>
<keyword evidence="8" id="KW-1185">Reference proteome</keyword>
<feature type="compositionally biased region" description="Polar residues" evidence="6">
    <location>
        <begin position="552"/>
        <end position="565"/>
    </location>
</feature>
<evidence type="ECO:0000313" key="9">
    <source>
        <dbReference type="RefSeq" id="XP_027103422.1"/>
    </source>
</evidence>
<evidence type="ECO:0000256" key="3">
    <source>
        <dbReference type="ARBA" id="ARBA00022833"/>
    </source>
</evidence>
<dbReference type="InterPro" id="IPR013083">
    <property type="entry name" value="Znf_RING/FYVE/PHD"/>
</dbReference>
<protein>
    <submittedName>
        <fullName evidence="9">ASI1-immunoprecipitated protein 2-like isoform X1</fullName>
    </submittedName>
</protein>
<evidence type="ECO:0000256" key="6">
    <source>
        <dbReference type="SAM" id="MobiDB-lite"/>
    </source>
</evidence>
<keyword evidence="3" id="KW-0862">Zinc</keyword>
<dbReference type="SUPFAM" id="SSF57903">
    <property type="entry name" value="FYVE/PHD zinc finger"/>
    <property type="match status" value="1"/>
</dbReference>
<reference evidence="9" key="2">
    <citation type="submission" date="2025-08" db="UniProtKB">
        <authorList>
            <consortium name="RefSeq"/>
        </authorList>
    </citation>
    <scope>IDENTIFICATION</scope>
    <source>
        <tissue evidence="9">Leaves</tissue>
    </source>
</reference>
<feature type="region of interest" description="Disordered" evidence="6">
    <location>
        <begin position="535"/>
        <end position="570"/>
    </location>
</feature>
<dbReference type="PANTHER" id="PTHR33304">
    <property type="match status" value="1"/>
</dbReference>
<evidence type="ECO:0000256" key="1">
    <source>
        <dbReference type="ARBA" id="ARBA00022723"/>
    </source>
</evidence>
<dbReference type="PANTHER" id="PTHR33304:SF9">
    <property type="entry name" value="RING_FYVE_PHD ZINC FINGER SUPERFAMILY PROTEIN"/>
    <property type="match status" value="1"/>
</dbReference>
<feature type="compositionally biased region" description="Polar residues" evidence="6">
    <location>
        <begin position="705"/>
        <end position="719"/>
    </location>
</feature>
<evidence type="ECO:0000256" key="5">
    <source>
        <dbReference type="ARBA" id="ARBA00023163"/>
    </source>
</evidence>
<feature type="compositionally biased region" description="Polar residues" evidence="6">
    <location>
        <begin position="683"/>
        <end position="698"/>
    </location>
</feature>
<sequence>MAERKQQFLQDLYNATQTLSHPKITPILRGNCRMRGPVDDSDHANMVHSQVDEKYSSYPKNLNSDHIAESGTCNVCFAPCSACLHITQHEMGSKVDECSGEASAENALSFSVNDAFPNENFVECEIVRKSDGSKNVYCEATMNSDVSATSETTTVFPKVEDSKGQEDHDHVQSCITAAEDTKLSNSSDRNEDGLVETPSKTAGGVTHLMKARGNCAHPTMDKSRLHEPSPDGLKDNLLACPGGHLTSLSTKAVSCGPTDSISAVNTVDFVEKKENIDKIDKVMRSRSVHDAVENSFESHPMDESDDSDMVEHDVKVCDICGDAGREDLLAICCRCSDGAEHTYCMKEMVDKVPEGDWLCEECRLEAEMKNPRQEKVCSVDASEKINSSGQANPENASFAMKSETKGSDVVGNKIANDPPSVKILGKRQSDDAEVFCAVKKRVLESDIGSAKASTSSGTAAISRDSSFKLLDRGKAKPTQHSSSVTERAHDTATSPSGSRLHTSQGLFIKSNSFNSLTMKPKIKLVDDFVPQKQRSVKSSVSLDKKEGAARSISKSSSFRLTNSGRPNIGESKVKMISPKFSRIQETKGSKHTKDRNLFEKKNSFTSQKVSGSLPMANPGALAVKNDQKPVSSAEPTSLSSARNFHDTKAIQSESRSMILSKSSSFAVRTGSEPPVSLGELKRQASTNSFGVSSLNGNSGHDVKPNQGSPEEYSSNSLSGERQPCNLNEGLPDSLCRASRPRELINFGERTKDGSWTQSRQNSMISGRTLSCRKCKEIGHLSQSCTADHPGSPASDTTAAKNPREMVECKDKLKAAIEAAVLRKPGIYRKHRVSDHSDDASLLKMNSEIATQDQVLDSSNQGNLCSSGEMQEGYIILGNSTTDSSKQETVDDIVQQFPNLSVEASTSRTAGVFPIVPLERSSLARDVPNGVSPATSTLLKTLAIPDHEYIWQGVFEVNRIGEPLNVFDGIQAHLSTCASPRVLEAVNKFANKVVLNEVPRLTMWPVQFQDNGVKEDNVALFFFAKDLASYEKSYKVLLDNMMKNDLALKGSFDGFELMIFPSNQLPEKSQRWNALFFLWGVFRGKRTDCSHKPTFVSQGSSKSLASEVAVMELPCLSSSQALKQGSDGKVSSEVTNNDPVVSAERKDNKLDSNFFSVVQSSNAKSCGEAAQTSTLSDEMKHTSTSLEEGVESDQMIEQELQTSAESTRRVSGFCRSQETPLDQNSHLNQLHASHYFGESLACAGGIGSVGNIGTGDISENLSSTRHQPRPEDGSLNRVSSSGIQNEIVKDSYGNCLLVDSGQRMPQAAYASRSEVQSGIAVDNISIEEVRTSKKQKTHVESSCSSEGLVAQIRGGHSGLPVQATGSDEAFDGSDLQKIKGNAERYFFPVDPEPGKDVGLVGKLMQWKMSSRSEEDRLQDRAPNLELALGAESKPMTQGTPMFLVGKGGKKINQDHCSSVAAAKGDEEDISASLSLSLSFPFPDKEQNMKSLSNSEQLMPERRRRVNTSLLLYGGLREK</sequence>
<feature type="region of interest" description="Disordered" evidence="6">
    <location>
        <begin position="470"/>
        <end position="501"/>
    </location>
</feature>
<evidence type="ECO:0000256" key="4">
    <source>
        <dbReference type="ARBA" id="ARBA00023015"/>
    </source>
</evidence>
<proteinExistence type="predicted"/>
<dbReference type="Pfam" id="PF23121">
    <property type="entry name" value="SPOC_AIPP2"/>
    <property type="match status" value="1"/>
</dbReference>
<evidence type="ECO:0000259" key="7">
    <source>
        <dbReference type="Pfam" id="PF23121"/>
    </source>
</evidence>
<feature type="region of interest" description="Disordered" evidence="6">
    <location>
        <begin position="1256"/>
        <end position="1278"/>
    </location>
</feature>
<name>A0A6P6VN92_COFAR</name>
<feature type="compositionally biased region" description="Polar residues" evidence="6">
    <location>
        <begin position="478"/>
        <end position="501"/>
    </location>
</feature>
<dbReference type="RefSeq" id="XP_027103422.1">
    <property type="nucleotide sequence ID" value="XM_027247621.2"/>
</dbReference>
<dbReference type="InterPro" id="IPR056280">
    <property type="entry name" value="AIPP2-like_SPOC"/>
</dbReference>
<dbReference type="GO" id="GO:0008270">
    <property type="term" value="F:zinc ion binding"/>
    <property type="evidence" value="ECO:0007669"/>
    <property type="project" value="UniProtKB-KW"/>
</dbReference>
<feature type="region of interest" description="Disordered" evidence="6">
    <location>
        <begin position="782"/>
        <end position="802"/>
    </location>
</feature>
<feature type="compositionally biased region" description="Polar residues" evidence="6">
    <location>
        <begin position="649"/>
        <end position="666"/>
    </location>
</feature>